<evidence type="ECO:0000256" key="5">
    <source>
        <dbReference type="SAM" id="SignalP"/>
    </source>
</evidence>
<evidence type="ECO:0000256" key="1">
    <source>
        <dbReference type="ARBA" id="ARBA00022475"/>
    </source>
</evidence>
<dbReference type="AlphaFoldDB" id="A0A557PH95"/>
<keyword evidence="5" id="KW-0732">Signal</keyword>
<feature type="compositionally biased region" description="Basic and acidic residues" evidence="4">
    <location>
        <begin position="292"/>
        <end position="308"/>
    </location>
</feature>
<comment type="subcellular location">
    <subcellularLocation>
        <location evidence="2">Cell membrane</location>
    </subcellularLocation>
</comment>
<keyword evidence="1 2" id="KW-1003">Cell membrane</keyword>
<protein>
    <recommendedName>
        <fullName evidence="2">Lipoprotein NlpI</fullName>
    </recommendedName>
</protein>
<feature type="chain" id="PRO_5022108661" description="Lipoprotein NlpI" evidence="5">
    <location>
        <begin position="30"/>
        <end position="335"/>
    </location>
</feature>
<keyword evidence="3" id="KW-0802">TPR repeat</keyword>
<feature type="repeat" description="TPR" evidence="3">
    <location>
        <begin position="99"/>
        <end position="132"/>
    </location>
</feature>
<reference evidence="6 7" key="1">
    <citation type="submission" date="2019-07" db="EMBL/GenBank/DDBJ databases">
        <title>The draft genome sequence of Vibrio algivorus M1486.</title>
        <authorList>
            <person name="Meng X."/>
        </authorList>
    </citation>
    <scope>NUCLEOTIDE SEQUENCE [LARGE SCALE GENOMIC DNA]</scope>
    <source>
        <strain evidence="6 7">M1486</strain>
    </source>
</reference>
<dbReference type="SUPFAM" id="SSF48452">
    <property type="entry name" value="TPR-like"/>
    <property type="match status" value="1"/>
</dbReference>
<feature type="repeat" description="TPR" evidence="3">
    <location>
        <begin position="236"/>
        <end position="269"/>
    </location>
</feature>
<gene>
    <name evidence="6" type="primary">nlpI</name>
    <name evidence="6" type="ORF">FOF44_00855</name>
</gene>
<feature type="signal peptide" evidence="5">
    <location>
        <begin position="1"/>
        <end position="29"/>
    </location>
</feature>
<dbReference type="PROSITE" id="PS51257">
    <property type="entry name" value="PROKAR_LIPOPROTEIN"/>
    <property type="match status" value="1"/>
</dbReference>
<dbReference type="Gene3D" id="1.25.40.10">
    <property type="entry name" value="Tetratricopeptide repeat domain"/>
    <property type="match status" value="1"/>
</dbReference>
<proteinExistence type="predicted"/>
<evidence type="ECO:0000256" key="3">
    <source>
        <dbReference type="PROSITE-ProRule" id="PRU00339"/>
    </source>
</evidence>
<name>A0A557PH95_9VIBR</name>
<evidence type="ECO:0000256" key="4">
    <source>
        <dbReference type="SAM" id="MobiDB-lite"/>
    </source>
</evidence>
<dbReference type="InterPro" id="IPR011990">
    <property type="entry name" value="TPR-like_helical_dom_sf"/>
</dbReference>
<organism evidence="6 7">
    <name type="scientific">Vibrio algivorus</name>
    <dbReference type="NCBI Taxonomy" id="1667024"/>
    <lineage>
        <taxon>Bacteria</taxon>
        <taxon>Pseudomonadati</taxon>
        <taxon>Pseudomonadota</taxon>
        <taxon>Gammaproteobacteria</taxon>
        <taxon>Vibrionales</taxon>
        <taxon>Vibrionaceae</taxon>
        <taxon>Vibrio</taxon>
    </lineage>
</organism>
<dbReference type="GO" id="GO:0005886">
    <property type="term" value="C:plasma membrane"/>
    <property type="evidence" value="ECO:0007669"/>
    <property type="project" value="UniProtKB-SubCell"/>
</dbReference>
<keyword evidence="6" id="KW-0449">Lipoprotein</keyword>
<comment type="caution">
    <text evidence="6">The sequence shown here is derived from an EMBL/GenBank/DDBJ whole genome shotgun (WGS) entry which is preliminary data.</text>
</comment>
<feature type="compositionally biased region" description="Polar residues" evidence="4">
    <location>
        <begin position="312"/>
        <end position="329"/>
    </location>
</feature>
<dbReference type="PROSITE" id="PS50293">
    <property type="entry name" value="TPR_REGION"/>
    <property type="match status" value="1"/>
</dbReference>
<dbReference type="EMBL" id="VMKJ01000001">
    <property type="protein sequence ID" value="TVO40040.1"/>
    <property type="molecule type" value="Genomic_DNA"/>
</dbReference>
<feature type="region of interest" description="Disordered" evidence="4">
    <location>
        <begin position="292"/>
        <end position="335"/>
    </location>
</feature>
<evidence type="ECO:0000313" key="6">
    <source>
        <dbReference type="EMBL" id="TVO40040.1"/>
    </source>
</evidence>
<dbReference type="PIRSF" id="PIRSF004654">
    <property type="entry name" value="NlpI"/>
    <property type="match status" value="1"/>
</dbReference>
<keyword evidence="2" id="KW-0472">Membrane</keyword>
<dbReference type="InterPro" id="IPR019734">
    <property type="entry name" value="TPR_rpt"/>
</dbReference>
<dbReference type="InterPro" id="IPR023605">
    <property type="entry name" value="Lipoprotein_NlpI"/>
</dbReference>
<sequence length="335" mass="38575">MKYVKWFSLIAAFFLMGCANQGNSSNSWAYPPMAIPLQPSIQQEVQIARLNQLLTRKDVSQNVRAQMFAERGRFLDSVGLSDLARLDYERSLKLNPAQSEVFNVLGVYFTQMSDYDSAFDAFDSSLELDPNNQYAERNRAIALYYAGRNPLALQDMTSNYEKDTSDPYRALWLYYIQREDNAEQATADLKQRYQQKDEQWGWDLVGMTLGELSENEVLESVAMTTQNNVELAQKLTEVYFYLAKNYQYKGDYSNAIALYKLSISLNVYEFSEHRYAFLELGRIFKSIQAERAEEVQKDSQDQDSKANEIQEGESTPQQESNNQPLQTYQAPKLSA</sequence>
<accession>A0A557PH95</accession>
<dbReference type="Pfam" id="PF13181">
    <property type="entry name" value="TPR_8"/>
    <property type="match status" value="2"/>
</dbReference>
<dbReference type="NCBIfam" id="NF008391">
    <property type="entry name" value="PRK11189.1"/>
    <property type="match status" value="1"/>
</dbReference>
<dbReference type="SMART" id="SM00028">
    <property type="entry name" value="TPR"/>
    <property type="match status" value="3"/>
</dbReference>
<comment type="function">
    <text evidence="2">May be involved in cell division.</text>
</comment>
<dbReference type="PROSITE" id="PS50005">
    <property type="entry name" value="TPR"/>
    <property type="match status" value="2"/>
</dbReference>
<dbReference type="OrthoDB" id="509324at2"/>
<comment type="subunit">
    <text evidence="2">Homodimer.</text>
</comment>
<dbReference type="Proteomes" id="UP000319828">
    <property type="component" value="Unassembled WGS sequence"/>
</dbReference>
<evidence type="ECO:0000256" key="2">
    <source>
        <dbReference type="PIRNR" id="PIRNR004654"/>
    </source>
</evidence>
<evidence type="ECO:0000313" key="7">
    <source>
        <dbReference type="Proteomes" id="UP000319828"/>
    </source>
</evidence>